<proteinExistence type="predicted"/>
<keyword evidence="1" id="KW-1133">Transmembrane helix</keyword>
<organism evidence="2 3">
    <name type="scientific">Salininema proteolyticum</name>
    <dbReference type="NCBI Taxonomy" id="1607685"/>
    <lineage>
        <taxon>Bacteria</taxon>
        <taxon>Bacillati</taxon>
        <taxon>Actinomycetota</taxon>
        <taxon>Actinomycetes</taxon>
        <taxon>Glycomycetales</taxon>
        <taxon>Glycomycetaceae</taxon>
        <taxon>Salininema</taxon>
    </lineage>
</organism>
<comment type="caution">
    <text evidence="2">The sequence shown here is derived from an EMBL/GenBank/DDBJ whole genome shotgun (WGS) entry which is preliminary data.</text>
</comment>
<reference evidence="3" key="1">
    <citation type="journal article" date="2019" name="Int. J. Syst. Evol. Microbiol.">
        <title>The Global Catalogue of Microorganisms (GCM) 10K type strain sequencing project: providing services to taxonomists for standard genome sequencing and annotation.</title>
        <authorList>
            <consortium name="The Broad Institute Genomics Platform"/>
            <consortium name="The Broad Institute Genome Sequencing Center for Infectious Disease"/>
            <person name="Wu L."/>
            <person name="Ma J."/>
        </authorList>
    </citation>
    <scope>NUCLEOTIDE SEQUENCE [LARGE SCALE GENOMIC DNA]</scope>
    <source>
        <strain evidence="3">IBRC-M 10908</strain>
    </source>
</reference>
<protein>
    <recommendedName>
        <fullName evidence="4">DUF1440 domain-containing protein</fullName>
    </recommendedName>
</protein>
<evidence type="ECO:0008006" key="4">
    <source>
        <dbReference type="Google" id="ProtNLM"/>
    </source>
</evidence>
<keyword evidence="3" id="KW-1185">Reference proteome</keyword>
<sequence length="152" mass="15963">MTTASPSMPVAHPGVIGRTVTGGFAGVAGGVFFGVLMQIEGMIPLVAQLVGSQSTAVGWIVHLVISAFIGGAFGLLFGVAARGLTRSTIMGMMWGAVWWVLGGLILMPAFLSMPDMIFEVGAMQWKSLMGHLIFGIVAGFVYGLAQQRHTHE</sequence>
<evidence type="ECO:0000313" key="3">
    <source>
        <dbReference type="Proteomes" id="UP001595823"/>
    </source>
</evidence>
<dbReference type="Proteomes" id="UP001595823">
    <property type="component" value="Unassembled WGS sequence"/>
</dbReference>
<feature type="transmembrane region" description="Helical" evidence="1">
    <location>
        <begin position="20"/>
        <end position="39"/>
    </location>
</feature>
<gene>
    <name evidence="2" type="ORF">ACFPET_15675</name>
</gene>
<name>A0ABV8U0L9_9ACTN</name>
<dbReference type="RefSeq" id="WP_380622772.1">
    <property type="nucleotide sequence ID" value="NZ_JBHSDK010000021.1"/>
</dbReference>
<evidence type="ECO:0000256" key="1">
    <source>
        <dbReference type="SAM" id="Phobius"/>
    </source>
</evidence>
<feature type="transmembrane region" description="Helical" evidence="1">
    <location>
        <begin position="59"/>
        <end position="81"/>
    </location>
</feature>
<accession>A0ABV8U0L9</accession>
<keyword evidence="1" id="KW-0812">Transmembrane</keyword>
<feature type="transmembrane region" description="Helical" evidence="1">
    <location>
        <begin position="125"/>
        <end position="145"/>
    </location>
</feature>
<feature type="transmembrane region" description="Helical" evidence="1">
    <location>
        <begin position="93"/>
        <end position="113"/>
    </location>
</feature>
<dbReference type="EMBL" id="JBHSDK010000021">
    <property type="protein sequence ID" value="MFC4336643.1"/>
    <property type="molecule type" value="Genomic_DNA"/>
</dbReference>
<keyword evidence="1" id="KW-0472">Membrane</keyword>
<evidence type="ECO:0000313" key="2">
    <source>
        <dbReference type="EMBL" id="MFC4336643.1"/>
    </source>
</evidence>